<protein>
    <submittedName>
        <fullName evidence="2">Uncharacterized protein</fullName>
    </submittedName>
</protein>
<accession>A0A0E0I951</accession>
<feature type="region of interest" description="Disordered" evidence="1">
    <location>
        <begin position="123"/>
        <end position="144"/>
    </location>
</feature>
<dbReference type="AlphaFoldDB" id="A0A0E0I951"/>
<evidence type="ECO:0000313" key="3">
    <source>
        <dbReference type="Proteomes" id="UP000006591"/>
    </source>
</evidence>
<reference evidence="2" key="2">
    <citation type="submission" date="2018-04" db="EMBL/GenBank/DDBJ databases">
        <title>OnivRS2 (Oryza nivara Reference Sequence Version 2).</title>
        <authorList>
            <person name="Zhang J."/>
            <person name="Kudrna D."/>
            <person name="Lee S."/>
            <person name="Talag J."/>
            <person name="Rajasekar S."/>
            <person name="Welchert J."/>
            <person name="Hsing Y.-I."/>
            <person name="Wing R.A."/>
        </authorList>
    </citation>
    <scope>NUCLEOTIDE SEQUENCE [LARGE SCALE GENOMIC DNA]</scope>
    <source>
        <strain evidence="2">SL10</strain>
    </source>
</reference>
<name>A0A0E0I951_ORYNI</name>
<dbReference type="Gramene" id="ONIVA08G08320.1">
    <property type="protein sequence ID" value="ONIVA08G08320.1"/>
    <property type="gene ID" value="ONIVA08G08320"/>
</dbReference>
<reference evidence="2" key="1">
    <citation type="submission" date="2015-04" db="UniProtKB">
        <authorList>
            <consortium name="EnsemblPlants"/>
        </authorList>
    </citation>
    <scope>IDENTIFICATION</scope>
    <source>
        <strain evidence="2">SL10</strain>
    </source>
</reference>
<organism evidence="2">
    <name type="scientific">Oryza nivara</name>
    <name type="common">Indian wild rice</name>
    <name type="synonym">Oryza sativa f. spontanea</name>
    <dbReference type="NCBI Taxonomy" id="4536"/>
    <lineage>
        <taxon>Eukaryota</taxon>
        <taxon>Viridiplantae</taxon>
        <taxon>Streptophyta</taxon>
        <taxon>Embryophyta</taxon>
        <taxon>Tracheophyta</taxon>
        <taxon>Spermatophyta</taxon>
        <taxon>Magnoliopsida</taxon>
        <taxon>Liliopsida</taxon>
        <taxon>Poales</taxon>
        <taxon>Poaceae</taxon>
        <taxon>BOP clade</taxon>
        <taxon>Oryzoideae</taxon>
        <taxon>Oryzeae</taxon>
        <taxon>Oryzinae</taxon>
        <taxon>Oryza</taxon>
    </lineage>
</organism>
<dbReference type="Proteomes" id="UP000006591">
    <property type="component" value="Chromosome 8"/>
</dbReference>
<feature type="compositionally biased region" description="Basic and acidic residues" evidence="1">
    <location>
        <begin position="23"/>
        <end position="37"/>
    </location>
</feature>
<sequence length="298" mass="31873">MEKRIEKQSPKGAFMKAGLRGRRKEENPHGTGSEKKQAQLHRCNTPVQGCYSHPMPINVIRYLKTKSNIRQQAIKSATIEEGAAAGTHREEAKRKGNTDFVMDDDGCGLRLWPWWRCKDGGGNRNDNDVAASPPQHQQHPQPRSILRPLCHHKEREKKGEGAPARGGGGDADSSCTSVWYSNSSLAASSSSAGFSVTAASHLTPTNLPFPFLLPACHLTPLTDAAAPLPCTATALHGVGLRVAVGLGRSAATDDAPRVLFSADSQREEGTRAVRSACPDHMGAGSRCLRSPAMTAAAV</sequence>
<feature type="compositionally biased region" description="Low complexity" evidence="1">
    <location>
        <begin position="133"/>
        <end position="142"/>
    </location>
</feature>
<evidence type="ECO:0000256" key="1">
    <source>
        <dbReference type="SAM" id="MobiDB-lite"/>
    </source>
</evidence>
<proteinExistence type="predicted"/>
<keyword evidence="3" id="KW-1185">Reference proteome</keyword>
<dbReference type="HOGENOM" id="CLU_995294_0_0_1"/>
<evidence type="ECO:0000313" key="2">
    <source>
        <dbReference type="EnsemblPlants" id="ONIVA08G08320.1"/>
    </source>
</evidence>
<feature type="region of interest" description="Disordered" evidence="1">
    <location>
        <begin position="1"/>
        <end position="40"/>
    </location>
</feature>
<dbReference type="EnsemblPlants" id="ONIVA08G08320.1">
    <property type="protein sequence ID" value="ONIVA08G08320.1"/>
    <property type="gene ID" value="ONIVA08G08320"/>
</dbReference>